<gene>
    <name evidence="2" type="ORF">Q4F26_01525</name>
</gene>
<feature type="transmembrane region" description="Helical" evidence="1">
    <location>
        <begin position="223"/>
        <end position="244"/>
    </location>
</feature>
<comment type="caution">
    <text evidence="2">The sequence shown here is derived from an EMBL/GenBank/DDBJ whole genome shotgun (WGS) entry which is preliminary data.</text>
</comment>
<evidence type="ECO:0000256" key="1">
    <source>
        <dbReference type="SAM" id="Phobius"/>
    </source>
</evidence>
<evidence type="ECO:0000313" key="3">
    <source>
        <dbReference type="Proteomes" id="UP001171751"/>
    </source>
</evidence>
<keyword evidence="1" id="KW-1133">Transmembrane helix</keyword>
<evidence type="ECO:0000313" key="2">
    <source>
        <dbReference type="EMBL" id="MDO5457002.1"/>
    </source>
</evidence>
<dbReference type="Proteomes" id="UP001171751">
    <property type="component" value="Unassembled WGS sequence"/>
</dbReference>
<dbReference type="EMBL" id="JAUNQW010000004">
    <property type="protein sequence ID" value="MDO5457002.1"/>
    <property type="molecule type" value="Genomic_DNA"/>
</dbReference>
<name>A0AA43RKV7_9LACT</name>
<proteinExistence type="predicted"/>
<reference evidence="2" key="1">
    <citation type="submission" date="2023-07" db="EMBL/GenBank/DDBJ databases">
        <title>Between Cages and Wild: Unraveling the Impact of Captivity on Animal Microbiomes and Antimicrobial Resistance.</title>
        <authorList>
            <person name="Schmartz G.P."/>
            <person name="Rehner J."/>
            <person name="Schuff M.J."/>
            <person name="Becker S.L."/>
            <person name="Kravczyk M."/>
            <person name="Gurevich A."/>
            <person name="Francke R."/>
            <person name="Mueller R."/>
            <person name="Keller V."/>
            <person name="Keller A."/>
        </authorList>
    </citation>
    <scope>NUCLEOTIDE SEQUENCE</scope>
    <source>
        <strain evidence="2">S39M_St_73</strain>
    </source>
</reference>
<protein>
    <submittedName>
        <fullName evidence="2">Uncharacterized protein</fullName>
    </submittedName>
</protein>
<dbReference type="AlphaFoldDB" id="A0AA43RKV7"/>
<feature type="transmembrane region" description="Helical" evidence="1">
    <location>
        <begin position="21"/>
        <end position="39"/>
    </location>
</feature>
<accession>A0AA43RKV7</accession>
<sequence>MSLTTVFSELWRLIKDNWLKIFIGGVIFSILTVLIQIFLTQYADRLFAEPVEEEIPGQREYLTEIYSQEPAGFEFIAQKEDGDLFANSFLFDEYYTSEIVVDQLEEETGVEISDVLEAEENLGMIKTSQYRGSLAGIRNTSSNVITFRVHVGETAQENLRVARWIEEEVRNNSLPFSETLNTVLLTPSQTGELLQGEDFLKVSSPEALGDQSVSPANGQVNRILYAGVGFILGLILTLALLILYRLLAKKIDYAFEYSWDFDDHHFVLNRSDEAFQKLLNQMTHSSYADHQIILAEDGSDAYGLALDRLDEVESPPEEVVILVKNKETSKKWFNRTFELVDNYKSHKKVIHIID</sequence>
<organism evidence="2 3">
    <name type="scientific">Atopococcus tabaci</name>
    <dbReference type="NCBI Taxonomy" id="269774"/>
    <lineage>
        <taxon>Bacteria</taxon>
        <taxon>Bacillati</taxon>
        <taxon>Bacillota</taxon>
        <taxon>Bacilli</taxon>
        <taxon>Lactobacillales</taxon>
        <taxon>Carnobacteriaceae</taxon>
        <taxon>Atopococcus</taxon>
    </lineage>
</organism>
<keyword evidence="3" id="KW-1185">Reference proteome</keyword>
<keyword evidence="1" id="KW-0812">Transmembrane</keyword>
<keyword evidence="1" id="KW-0472">Membrane</keyword>